<dbReference type="Pfam" id="PF00589">
    <property type="entry name" value="Phage_integrase"/>
    <property type="match status" value="1"/>
</dbReference>
<dbReference type="RefSeq" id="WP_201331886.1">
    <property type="nucleotide sequence ID" value="NZ_BOCG01000451.1"/>
</dbReference>
<feature type="domain" description="Tyr recombinase" evidence="5">
    <location>
        <begin position="163"/>
        <end position="359"/>
    </location>
</feature>
<dbReference type="InterPro" id="IPR013762">
    <property type="entry name" value="Integrase-like_cat_sf"/>
</dbReference>
<keyword evidence="4" id="KW-0233">DNA recombination</keyword>
<keyword evidence="3" id="KW-0238">DNA-binding</keyword>
<keyword evidence="2" id="KW-0229">DNA integration</keyword>
<reference evidence="7" key="1">
    <citation type="submission" date="2021-01" db="EMBL/GenBank/DDBJ databases">
        <title>Draft genome sequence of Nasalis larvatus strain YZ03.</title>
        <authorList>
            <person name="Suzuki-Hashido N."/>
            <person name="Tsuchida S."/>
            <person name="Hayakawa T."/>
        </authorList>
    </citation>
    <scope>NUCLEOTIDE SEQUENCE [LARGE SCALE GENOMIC DNA]</scope>
    <source>
        <strain evidence="7">YZ03</strain>
    </source>
</reference>
<evidence type="ECO:0000256" key="3">
    <source>
        <dbReference type="ARBA" id="ARBA00023125"/>
    </source>
</evidence>
<keyword evidence="7" id="KW-1185">Reference proteome</keyword>
<evidence type="ECO:0000256" key="2">
    <source>
        <dbReference type="ARBA" id="ARBA00022908"/>
    </source>
</evidence>
<dbReference type="InterPro" id="IPR004107">
    <property type="entry name" value="Integrase_SAM-like_N"/>
</dbReference>
<sequence>MPYIEKRNGKWRAKVSWNGVDGKRHTKSKQGFDTKRQAMQWAAEMEVAKGKKQISNQDPVFADYYLDWLKTYRLMKLSEGSKSVYLNTHKQVSSFFGTAKISRISRRDYQEFVNKVGADHSKSYMQIMTGFIRSCVQNAIDDGLISVDFTKKSTMVWNDKKTRKVEYLSIAEIKQLISTLEDGIKPTQTARYMILTAIYTGMRIGEITALKWSDIDFDKHVIKVNHTYDERRKQVKKPKTSHSIRTIRVSEDFLNELRSLKINRQPFVFANVIGDLPTQSTVNSNLRKYLKLAGIAKRGFHFHSLRHSHVALLLYHGVSLYAISKRLGHANMTITSDTYAYLIDELRQQSDDHIEQILDELSN</sequence>
<evidence type="ECO:0000313" key="7">
    <source>
        <dbReference type="Proteomes" id="UP000616547"/>
    </source>
</evidence>
<evidence type="ECO:0000256" key="4">
    <source>
        <dbReference type="ARBA" id="ARBA00023172"/>
    </source>
</evidence>
<dbReference type="InterPro" id="IPR002104">
    <property type="entry name" value="Integrase_catalytic"/>
</dbReference>
<organism evidence="6 7">
    <name type="scientific">Lactobacillus nasalidis</name>
    <dbReference type="NCBI Taxonomy" id="2797258"/>
    <lineage>
        <taxon>Bacteria</taxon>
        <taxon>Bacillati</taxon>
        <taxon>Bacillota</taxon>
        <taxon>Bacilli</taxon>
        <taxon>Lactobacillales</taxon>
        <taxon>Lactobacillaceae</taxon>
        <taxon>Lactobacillus</taxon>
    </lineage>
</organism>
<evidence type="ECO:0000259" key="5">
    <source>
        <dbReference type="PROSITE" id="PS51898"/>
    </source>
</evidence>
<accession>A0ABQ3W7X0</accession>
<evidence type="ECO:0000256" key="1">
    <source>
        <dbReference type="ARBA" id="ARBA00008857"/>
    </source>
</evidence>
<evidence type="ECO:0000313" key="6">
    <source>
        <dbReference type="EMBL" id="GHW01439.1"/>
    </source>
</evidence>
<protein>
    <submittedName>
        <fullName evidence="6">Site-specific integrase</fullName>
    </submittedName>
</protein>
<dbReference type="SUPFAM" id="SSF56349">
    <property type="entry name" value="DNA breaking-rejoining enzymes"/>
    <property type="match status" value="1"/>
</dbReference>
<dbReference type="InterPro" id="IPR028259">
    <property type="entry name" value="AP2-like_int_N"/>
</dbReference>
<dbReference type="InterPro" id="IPR010998">
    <property type="entry name" value="Integrase_recombinase_N"/>
</dbReference>
<dbReference type="PROSITE" id="PS51898">
    <property type="entry name" value="TYR_RECOMBINASE"/>
    <property type="match status" value="1"/>
</dbReference>
<dbReference type="InterPro" id="IPR050090">
    <property type="entry name" value="Tyrosine_recombinase_XerCD"/>
</dbReference>
<dbReference type="Gene3D" id="1.10.443.10">
    <property type="entry name" value="Intergrase catalytic core"/>
    <property type="match status" value="1"/>
</dbReference>
<dbReference type="CDD" id="cd01189">
    <property type="entry name" value="INT_ICEBs1_C_like"/>
    <property type="match status" value="1"/>
</dbReference>
<dbReference type="PANTHER" id="PTHR30349">
    <property type="entry name" value="PHAGE INTEGRASE-RELATED"/>
    <property type="match status" value="1"/>
</dbReference>
<dbReference type="Gene3D" id="1.10.150.130">
    <property type="match status" value="1"/>
</dbReference>
<comment type="similarity">
    <text evidence="1">Belongs to the 'phage' integrase family.</text>
</comment>
<dbReference type="EMBL" id="BOCI01000301">
    <property type="protein sequence ID" value="GHW01439.1"/>
    <property type="molecule type" value="Genomic_DNA"/>
</dbReference>
<dbReference type="PANTHER" id="PTHR30349:SF64">
    <property type="entry name" value="PROPHAGE INTEGRASE INTD-RELATED"/>
    <property type="match status" value="1"/>
</dbReference>
<dbReference type="InterPro" id="IPR011010">
    <property type="entry name" value="DNA_brk_join_enz"/>
</dbReference>
<gene>
    <name evidence="6" type="ORF">lacNasYZ03_11260</name>
</gene>
<comment type="caution">
    <text evidence="6">The sequence shown here is derived from an EMBL/GenBank/DDBJ whole genome shotgun (WGS) entry which is preliminary data.</text>
</comment>
<name>A0ABQ3W7X0_9LACO</name>
<proteinExistence type="inferred from homology"/>
<dbReference type="Proteomes" id="UP000616547">
    <property type="component" value="Unassembled WGS sequence"/>
</dbReference>
<dbReference type="Pfam" id="PF14659">
    <property type="entry name" value="Phage_int_SAM_3"/>
    <property type="match status" value="1"/>
</dbReference>
<dbReference type="Pfam" id="PF14657">
    <property type="entry name" value="Arm-DNA-bind_4"/>
    <property type="match status" value="1"/>
</dbReference>